<accession>A0A2S7CSP2</accession>
<dbReference type="Proteomes" id="UP000237872">
    <property type="component" value="Unassembled WGS sequence"/>
</dbReference>
<dbReference type="AlphaFoldDB" id="A0A2S7CSP2"/>
<evidence type="ECO:0000313" key="1">
    <source>
        <dbReference type="EMBL" id="PPU64615.1"/>
    </source>
</evidence>
<dbReference type="OrthoDB" id="6007327at2"/>
<gene>
    <name evidence="1" type="ORF">XcodCFBP4690_08385</name>
</gene>
<proteinExistence type="predicted"/>
<dbReference type="EMBL" id="MDEC01000009">
    <property type="protein sequence ID" value="PPU64615.1"/>
    <property type="molecule type" value="Genomic_DNA"/>
</dbReference>
<organism evidence="1 2">
    <name type="scientific">Xanthomonas codiaei</name>
    <dbReference type="NCBI Taxonomy" id="56463"/>
    <lineage>
        <taxon>Bacteria</taxon>
        <taxon>Pseudomonadati</taxon>
        <taxon>Pseudomonadota</taxon>
        <taxon>Gammaproteobacteria</taxon>
        <taxon>Lysobacterales</taxon>
        <taxon>Lysobacteraceae</taxon>
        <taxon>Xanthomonas</taxon>
    </lineage>
</organism>
<protein>
    <submittedName>
        <fullName evidence="1">Uncharacterized protein</fullName>
    </submittedName>
</protein>
<reference evidence="1 2" key="1">
    <citation type="submission" date="2016-08" db="EMBL/GenBank/DDBJ databases">
        <authorList>
            <person name="Seilhamer J.J."/>
        </authorList>
    </citation>
    <scope>NUCLEOTIDE SEQUENCE [LARGE SCALE GENOMIC DNA]</scope>
    <source>
        <strain evidence="1 2">CFBP4690</strain>
    </source>
</reference>
<sequence length="61" mass="7139">MPPPVPQSVRTPHQTVGWWFLNALRTDQLDWSLPAHRRGPFGGMNAAKELAWTYLQRVLRW</sequence>
<evidence type="ECO:0000313" key="2">
    <source>
        <dbReference type="Proteomes" id="UP000237872"/>
    </source>
</evidence>
<name>A0A2S7CSP2_9XANT</name>
<comment type="caution">
    <text evidence="1">The sequence shown here is derived from an EMBL/GenBank/DDBJ whole genome shotgun (WGS) entry which is preliminary data.</text>
</comment>